<dbReference type="InterPro" id="IPR001254">
    <property type="entry name" value="Trypsin_dom"/>
</dbReference>
<sequence>MNRIKLIWISALFTSLYSSLHCTTDNRIIGGRPATEGEIPYQVSLYYHNDVHFCGVLISAKHVLVAAHCMYYTWGGLHHPLLNASVITVHSEFDKNSVANDIAIIEMDRDFPVDVNPLIGTIQLRNDSISSGTCFVSGWGVEEYGSDVVSEILLITAVNIVKFSTCQSMYSPNVRLSEGMLCAGHPNGTTDACKGDSGGPLVCDGLLTGIVSTGTGCGTPDYPGIYTDIAHFLPWIKSVVEENKSPTNSNIQDNNNTSSSSSFLSDKILNKNTAIKTKLFSSLYNFIIVIYLLYR</sequence>
<feature type="domain" description="Peptidase S1" evidence="4">
    <location>
        <begin position="28"/>
        <end position="241"/>
    </location>
</feature>
<dbReference type="AlphaFoldDB" id="A0AAW1M3Z1"/>
<dbReference type="CDD" id="cd00190">
    <property type="entry name" value="Tryp_SPc"/>
    <property type="match status" value="1"/>
</dbReference>
<keyword evidence="3" id="KW-0732">Signal</keyword>
<dbReference type="Pfam" id="PF00089">
    <property type="entry name" value="Trypsin"/>
    <property type="match status" value="1"/>
</dbReference>
<dbReference type="EMBL" id="JASPKY010000067">
    <property type="protein sequence ID" value="KAK9743693.1"/>
    <property type="molecule type" value="Genomic_DNA"/>
</dbReference>
<evidence type="ECO:0000313" key="6">
    <source>
        <dbReference type="Proteomes" id="UP001458880"/>
    </source>
</evidence>
<dbReference type="InterPro" id="IPR009003">
    <property type="entry name" value="Peptidase_S1_PA"/>
</dbReference>
<evidence type="ECO:0000256" key="3">
    <source>
        <dbReference type="SAM" id="SignalP"/>
    </source>
</evidence>
<name>A0AAW1M3Z1_POPJA</name>
<dbReference type="InterPro" id="IPR033116">
    <property type="entry name" value="TRYPSIN_SER"/>
</dbReference>
<protein>
    <submittedName>
        <fullName evidence="5">Trypsin</fullName>
    </submittedName>
</protein>
<feature type="chain" id="PRO_5043665507" evidence="3">
    <location>
        <begin position="19"/>
        <end position="295"/>
    </location>
</feature>
<dbReference type="PANTHER" id="PTHR24252:SF7">
    <property type="entry name" value="HYALIN"/>
    <property type="match status" value="1"/>
</dbReference>
<dbReference type="InterPro" id="IPR043504">
    <property type="entry name" value="Peptidase_S1_PA_chymotrypsin"/>
</dbReference>
<dbReference type="FunFam" id="2.40.10.10:FF:000002">
    <property type="entry name" value="Transmembrane protease serine"/>
    <property type="match status" value="1"/>
</dbReference>
<feature type="signal peptide" evidence="3">
    <location>
        <begin position="1"/>
        <end position="18"/>
    </location>
</feature>
<dbReference type="SMART" id="SM00020">
    <property type="entry name" value="Tryp_SPc"/>
    <property type="match status" value="1"/>
</dbReference>
<organism evidence="5 6">
    <name type="scientific">Popillia japonica</name>
    <name type="common">Japanese beetle</name>
    <dbReference type="NCBI Taxonomy" id="7064"/>
    <lineage>
        <taxon>Eukaryota</taxon>
        <taxon>Metazoa</taxon>
        <taxon>Ecdysozoa</taxon>
        <taxon>Arthropoda</taxon>
        <taxon>Hexapoda</taxon>
        <taxon>Insecta</taxon>
        <taxon>Pterygota</taxon>
        <taxon>Neoptera</taxon>
        <taxon>Endopterygota</taxon>
        <taxon>Coleoptera</taxon>
        <taxon>Polyphaga</taxon>
        <taxon>Scarabaeiformia</taxon>
        <taxon>Scarabaeidae</taxon>
        <taxon>Rutelinae</taxon>
        <taxon>Popillia</taxon>
    </lineage>
</organism>
<dbReference type="SUPFAM" id="SSF50494">
    <property type="entry name" value="Trypsin-like serine proteases"/>
    <property type="match status" value="1"/>
</dbReference>
<evidence type="ECO:0000256" key="1">
    <source>
        <dbReference type="ARBA" id="ARBA00023157"/>
    </source>
</evidence>
<evidence type="ECO:0000259" key="4">
    <source>
        <dbReference type="PROSITE" id="PS50240"/>
    </source>
</evidence>
<keyword evidence="1" id="KW-1015">Disulfide bond</keyword>
<dbReference type="PROSITE" id="PS50240">
    <property type="entry name" value="TRYPSIN_DOM"/>
    <property type="match status" value="1"/>
</dbReference>
<dbReference type="InterPro" id="IPR001314">
    <property type="entry name" value="Peptidase_S1A"/>
</dbReference>
<comment type="caution">
    <text evidence="5">The sequence shown here is derived from an EMBL/GenBank/DDBJ whole genome shotgun (WGS) entry which is preliminary data.</text>
</comment>
<dbReference type="GO" id="GO:0006508">
    <property type="term" value="P:proteolysis"/>
    <property type="evidence" value="ECO:0007669"/>
    <property type="project" value="InterPro"/>
</dbReference>
<evidence type="ECO:0000313" key="5">
    <source>
        <dbReference type="EMBL" id="KAK9743693.1"/>
    </source>
</evidence>
<dbReference type="Gene3D" id="2.40.10.10">
    <property type="entry name" value="Trypsin-like serine proteases"/>
    <property type="match status" value="3"/>
</dbReference>
<gene>
    <name evidence="5" type="ORF">QE152_g8395</name>
</gene>
<accession>A0AAW1M3Z1</accession>
<reference evidence="5 6" key="1">
    <citation type="journal article" date="2024" name="BMC Genomics">
        <title>De novo assembly and annotation of Popillia japonica's genome with initial clues to its potential as an invasive pest.</title>
        <authorList>
            <person name="Cucini C."/>
            <person name="Boschi S."/>
            <person name="Funari R."/>
            <person name="Cardaioli E."/>
            <person name="Iannotti N."/>
            <person name="Marturano G."/>
            <person name="Paoli F."/>
            <person name="Bruttini M."/>
            <person name="Carapelli A."/>
            <person name="Frati F."/>
            <person name="Nardi F."/>
        </authorList>
    </citation>
    <scope>NUCLEOTIDE SEQUENCE [LARGE SCALE GENOMIC DNA]</scope>
    <source>
        <strain evidence="5">DMR45628</strain>
    </source>
</reference>
<dbReference type="PANTHER" id="PTHR24252">
    <property type="entry name" value="ACROSIN-RELATED"/>
    <property type="match status" value="1"/>
</dbReference>
<proteinExistence type="inferred from homology"/>
<dbReference type="GO" id="GO:0004252">
    <property type="term" value="F:serine-type endopeptidase activity"/>
    <property type="evidence" value="ECO:0007669"/>
    <property type="project" value="InterPro"/>
</dbReference>
<dbReference type="PROSITE" id="PS00135">
    <property type="entry name" value="TRYPSIN_SER"/>
    <property type="match status" value="1"/>
</dbReference>
<dbReference type="Proteomes" id="UP001458880">
    <property type="component" value="Unassembled WGS sequence"/>
</dbReference>
<comment type="similarity">
    <text evidence="2">Belongs to the peptidase S1 family. CLIP subfamily.</text>
</comment>
<dbReference type="PRINTS" id="PR00722">
    <property type="entry name" value="CHYMOTRYPSIN"/>
</dbReference>
<keyword evidence="6" id="KW-1185">Reference proteome</keyword>
<evidence type="ECO:0000256" key="2">
    <source>
        <dbReference type="ARBA" id="ARBA00024195"/>
    </source>
</evidence>